<accession>A0A3A1UJK2</accession>
<dbReference type="AlphaFoldDB" id="A0A3A1UJK2"/>
<evidence type="ECO:0000313" key="4">
    <source>
        <dbReference type="Proteomes" id="UP000266482"/>
    </source>
</evidence>
<feature type="domain" description="Sulfatase N-terminal" evidence="2">
    <location>
        <begin position="294"/>
        <end position="577"/>
    </location>
</feature>
<dbReference type="RefSeq" id="WP_119602883.1">
    <property type="nucleotide sequence ID" value="NZ_QXQA01000023.1"/>
</dbReference>
<dbReference type="EMBL" id="QXQA01000023">
    <property type="protein sequence ID" value="RIX47313.1"/>
    <property type="molecule type" value="Genomic_DNA"/>
</dbReference>
<organism evidence="3 4">
    <name type="scientific">Paenibacillus nanensis</name>
    <dbReference type="NCBI Taxonomy" id="393251"/>
    <lineage>
        <taxon>Bacteria</taxon>
        <taxon>Bacillati</taxon>
        <taxon>Bacillota</taxon>
        <taxon>Bacilli</taxon>
        <taxon>Bacillales</taxon>
        <taxon>Paenibacillaceae</taxon>
        <taxon>Paenibacillus</taxon>
    </lineage>
</organism>
<dbReference type="InterPro" id="IPR000917">
    <property type="entry name" value="Sulfatase_N"/>
</dbReference>
<dbReference type="InterPro" id="IPR017850">
    <property type="entry name" value="Alkaline_phosphatase_core_sf"/>
</dbReference>
<dbReference type="Gene3D" id="3.40.720.10">
    <property type="entry name" value="Alkaline Phosphatase, subunit A"/>
    <property type="match status" value="1"/>
</dbReference>
<evidence type="ECO:0000313" key="3">
    <source>
        <dbReference type="EMBL" id="RIX47313.1"/>
    </source>
</evidence>
<gene>
    <name evidence="3" type="ORF">D3P08_25155</name>
</gene>
<keyword evidence="4" id="KW-1185">Reference proteome</keyword>
<proteinExistence type="inferred from homology"/>
<comment type="similarity">
    <text evidence="1">Belongs to the sulfatase family.</text>
</comment>
<evidence type="ECO:0000259" key="2">
    <source>
        <dbReference type="Pfam" id="PF00884"/>
    </source>
</evidence>
<name>A0A3A1UJK2_9BACL</name>
<dbReference type="PANTHER" id="PTHR42693:SF33">
    <property type="entry name" value="ARYLSULFATASE"/>
    <property type="match status" value="1"/>
</dbReference>
<sequence>MQNPEVMQSIEMLRQLNQAIQDDLNRGDLESASAKINEYAGYIEDPNLYSLKANYLFMAGRLEEAKDVLTKGLNKFPFHFDLNLNYGVVCSALGDYWDCLRYCVYAIKYADRAEQTQEAQNVFDQYSLQLLQEAGENFEAVKQEIEACALLLAEGDDRWFPLDRFNQSRVRHVIAEGTSEEALINLNGSLLINNLDKNNYFNFKTEMFKGRRAAERIIELQEDSIVPFSLIEEGTGVSFQLNGQSFPFRAGELRINQYHYLRFSEAGSLKVTADRPVFIGNPIPLKDEPKRERLVVHIFIDGLSYDFLEQQGLERVMPNTHRFFQKGLIATNCHATSEWTLPSIASITTGKYTTNHRLYHPTYNYSFENHNRLLQECYKDGGYFTAYIGNNWRITPTYGYYKGYDRILYKNFLGGMDCREVVMDTIEHLETFKDKNNYVWMCIEDLHHVPDQIECNLSTQAKTDISLRMNSHKKGTTTVLTKFDESKIQKYELEITRIDTYLGMLYDYLTQKYEEDELVLVLHSDHGQSFLAEEDYVLHPSRSRIPLMMKGRGIPSGKTTEWLEAIDIFPAMLQLSGLEQVSGIDGKLPAVLGGRAERNYVFSESLHPGQSYKASITDNTHSFRFETKNSVRKDGLVRLDSYSVSLLNRETGEDEAYKNVEKASYYEKLVYDHIRHFMITDPICEADGTSQKRS</sequence>
<dbReference type="PANTHER" id="PTHR42693">
    <property type="entry name" value="ARYLSULFATASE FAMILY MEMBER"/>
    <property type="match status" value="1"/>
</dbReference>
<dbReference type="Pfam" id="PF00884">
    <property type="entry name" value="Sulfatase"/>
    <property type="match status" value="1"/>
</dbReference>
<protein>
    <recommendedName>
        <fullName evidence="2">Sulfatase N-terminal domain-containing protein</fullName>
    </recommendedName>
</protein>
<dbReference type="Gene3D" id="1.25.40.10">
    <property type="entry name" value="Tetratricopeptide repeat domain"/>
    <property type="match status" value="1"/>
</dbReference>
<comment type="caution">
    <text evidence="3">The sequence shown here is derived from an EMBL/GenBank/DDBJ whole genome shotgun (WGS) entry which is preliminary data.</text>
</comment>
<dbReference type="OrthoDB" id="9762324at2"/>
<dbReference type="InterPro" id="IPR050738">
    <property type="entry name" value="Sulfatase"/>
</dbReference>
<dbReference type="SUPFAM" id="SSF48452">
    <property type="entry name" value="TPR-like"/>
    <property type="match status" value="1"/>
</dbReference>
<reference evidence="3 4" key="1">
    <citation type="submission" date="2018-09" db="EMBL/GenBank/DDBJ databases">
        <title>Paenibacillus aracenensis nov. sp. isolated from a cave in southern Spain.</title>
        <authorList>
            <person name="Jurado V."/>
            <person name="Gutierrez-Patricio S."/>
            <person name="Gonzalez-Pimentel J.L."/>
            <person name="Miller A.Z."/>
            <person name="Laiz L."/>
            <person name="Saiz-Jimenez C."/>
        </authorList>
    </citation>
    <scope>NUCLEOTIDE SEQUENCE [LARGE SCALE GENOMIC DNA]</scope>
    <source>
        <strain evidence="3 4">DSM 22867</strain>
    </source>
</reference>
<dbReference type="GO" id="GO:0004065">
    <property type="term" value="F:arylsulfatase activity"/>
    <property type="evidence" value="ECO:0007669"/>
    <property type="project" value="TreeGrafter"/>
</dbReference>
<dbReference type="InterPro" id="IPR011990">
    <property type="entry name" value="TPR-like_helical_dom_sf"/>
</dbReference>
<evidence type="ECO:0000256" key="1">
    <source>
        <dbReference type="ARBA" id="ARBA00008779"/>
    </source>
</evidence>
<dbReference type="SUPFAM" id="SSF53649">
    <property type="entry name" value="Alkaline phosphatase-like"/>
    <property type="match status" value="1"/>
</dbReference>
<dbReference type="Proteomes" id="UP000266482">
    <property type="component" value="Unassembled WGS sequence"/>
</dbReference>